<dbReference type="PANTHER" id="PTHR44858">
    <property type="entry name" value="TETRATRICOPEPTIDE REPEAT PROTEIN 6"/>
    <property type="match status" value="1"/>
</dbReference>
<dbReference type="InterPro" id="IPR050498">
    <property type="entry name" value="Ycf3"/>
</dbReference>
<dbReference type="Gene3D" id="1.25.40.10">
    <property type="entry name" value="Tetratricopeptide repeat domain"/>
    <property type="match status" value="2"/>
</dbReference>
<reference evidence="5" key="1">
    <citation type="journal article" date="2019" name="Int. J. Syst. Evol. Microbiol.">
        <title>The Global Catalogue of Microorganisms (GCM) 10K type strain sequencing project: providing services to taxonomists for standard genome sequencing and annotation.</title>
        <authorList>
            <consortium name="The Broad Institute Genomics Platform"/>
            <consortium name="The Broad Institute Genome Sequencing Center for Infectious Disease"/>
            <person name="Wu L."/>
            <person name="Ma J."/>
        </authorList>
    </citation>
    <scope>NUCLEOTIDE SEQUENCE [LARGE SCALE GENOMIC DNA]</scope>
    <source>
        <strain evidence="5">JCM 16083</strain>
    </source>
</reference>
<dbReference type="Pfam" id="PF13181">
    <property type="entry name" value="TPR_8"/>
    <property type="match status" value="3"/>
</dbReference>
<dbReference type="InterPro" id="IPR011990">
    <property type="entry name" value="TPR-like_helical_dom_sf"/>
</dbReference>
<feature type="repeat" description="TPR" evidence="3">
    <location>
        <begin position="130"/>
        <end position="163"/>
    </location>
</feature>
<evidence type="ECO:0000256" key="2">
    <source>
        <dbReference type="ARBA" id="ARBA00022803"/>
    </source>
</evidence>
<evidence type="ECO:0000313" key="4">
    <source>
        <dbReference type="EMBL" id="GAA0876030.1"/>
    </source>
</evidence>
<comment type="caution">
    <text evidence="4">The sequence shown here is derived from an EMBL/GenBank/DDBJ whole genome shotgun (WGS) entry which is preliminary data.</text>
</comment>
<dbReference type="PROSITE" id="PS50005">
    <property type="entry name" value="TPR"/>
    <property type="match status" value="3"/>
</dbReference>
<sequence length="254" mass="29486">MVKLALLSVIICVNTLISVGYSQSSDYIFQQGFEHYESGNFIKAKSLYEKAIEIDRKNKTPDYLKYYNLAVVYKGLDELEISIGYYDTCIYLNPDMYQAYDGRAGSFMLLGLFDKAMIDFNNAINISNQSLSWYNRGLLHFWQGNYENAILDFEYSYNQQNKNSETLFLSLAKCYAKTGNIEKAIFYYEKAIKTMEHEDGEAIEALIWIEANKSNLDKTKLCKLLNQLIEINNRLNDYLFSETIKEYSSICQDD</sequence>
<name>A0ABP3Y5M0_9FLAO</name>
<accession>A0ABP3Y5M0</accession>
<gene>
    <name evidence="4" type="ORF">GCM10009118_24400</name>
</gene>
<keyword evidence="2 3" id="KW-0802">TPR repeat</keyword>
<dbReference type="PANTHER" id="PTHR44858:SF1">
    <property type="entry name" value="UDP-N-ACETYLGLUCOSAMINE--PEPTIDE N-ACETYLGLUCOSAMINYLTRANSFERASE SPINDLY-RELATED"/>
    <property type="match status" value="1"/>
</dbReference>
<dbReference type="InterPro" id="IPR019734">
    <property type="entry name" value="TPR_rpt"/>
</dbReference>
<dbReference type="Proteomes" id="UP001501126">
    <property type="component" value="Unassembled WGS sequence"/>
</dbReference>
<protein>
    <recommendedName>
        <fullName evidence="6">Tetratricopeptide repeat protein</fullName>
    </recommendedName>
</protein>
<dbReference type="EMBL" id="BAAAFH010000020">
    <property type="protein sequence ID" value="GAA0876030.1"/>
    <property type="molecule type" value="Genomic_DNA"/>
</dbReference>
<dbReference type="RefSeq" id="WP_343788146.1">
    <property type="nucleotide sequence ID" value="NZ_BAAAFH010000020.1"/>
</dbReference>
<feature type="repeat" description="TPR" evidence="3">
    <location>
        <begin position="165"/>
        <end position="198"/>
    </location>
</feature>
<dbReference type="SUPFAM" id="SSF48452">
    <property type="entry name" value="TPR-like"/>
    <property type="match status" value="1"/>
</dbReference>
<organism evidence="4 5">
    <name type="scientific">Wandonia haliotis</name>
    <dbReference type="NCBI Taxonomy" id="574963"/>
    <lineage>
        <taxon>Bacteria</taxon>
        <taxon>Pseudomonadati</taxon>
        <taxon>Bacteroidota</taxon>
        <taxon>Flavobacteriia</taxon>
        <taxon>Flavobacteriales</taxon>
        <taxon>Crocinitomicaceae</taxon>
        <taxon>Wandonia</taxon>
    </lineage>
</organism>
<dbReference type="SMART" id="SM00028">
    <property type="entry name" value="TPR"/>
    <property type="match status" value="5"/>
</dbReference>
<feature type="repeat" description="TPR" evidence="3">
    <location>
        <begin position="25"/>
        <end position="58"/>
    </location>
</feature>
<keyword evidence="1" id="KW-0677">Repeat</keyword>
<evidence type="ECO:0000313" key="5">
    <source>
        <dbReference type="Proteomes" id="UP001501126"/>
    </source>
</evidence>
<evidence type="ECO:0000256" key="1">
    <source>
        <dbReference type="ARBA" id="ARBA00022737"/>
    </source>
</evidence>
<evidence type="ECO:0008006" key="6">
    <source>
        <dbReference type="Google" id="ProtNLM"/>
    </source>
</evidence>
<proteinExistence type="predicted"/>
<evidence type="ECO:0000256" key="3">
    <source>
        <dbReference type="PROSITE-ProRule" id="PRU00339"/>
    </source>
</evidence>
<keyword evidence="5" id="KW-1185">Reference proteome</keyword>